<keyword evidence="1" id="KW-0378">Hydrolase</keyword>
<dbReference type="RefSeq" id="WP_039588933.1">
    <property type="nucleotide sequence ID" value="NZ_JQGJ02000004.1"/>
</dbReference>
<accession>A0A0B1Z8Z2</accession>
<dbReference type="AlphaFoldDB" id="A0A0B1Z8Z2"/>
<dbReference type="EMBL" id="JQGJ01000002">
    <property type="protein sequence ID" value="KHK65867.1"/>
    <property type="molecule type" value="Genomic_DNA"/>
</dbReference>
<name>A0A0B1Z8Z2_9PSED</name>
<dbReference type="Gene3D" id="3.60.15.10">
    <property type="entry name" value="Ribonuclease Z/Hydroxyacylglutathione hydrolase-like"/>
    <property type="match status" value="1"/>
</dbReference>
<dbReference type="GO" id="GO:0016787">
    <property type="term" value="F:hydrolase activity"/>
    <property type="evidence" value="ECO:0007669"/>
    <property type="project" value="UniProtKB-KW"/>
</dbReference>
<protein>
    <submittedName>
        <fullName evidence="1">Metallohydrolase</fullName>
    </submittedName>
</protein>
<dbReference type="InterPro" id="IPR036866">
    <property type="entry name" value="RibonucZ/Hydroxyglut_hydro"/>
</dbReference>
<organism evidence="1 2">
    <name type="scientific">Pseudomonas frederiksbergensis</name>
    <dbReference type="NCBI Taxonomy" id="104087"/>
    <lineage>
        <taxon>Bacteria</taxon>
        <taxon>Pseudomonadati</taxon>
        <taxon>Pseudomonadota</taxon>
        <taxon>Gammaproteobacteria</taxon>
        <taxon>Pseudomonadales</taxon>
        <taxon>Pseudomonadaceae</taxon>
        <taxon>Pseudomonas</taxon>
    </lineage>
</organism>
<reference evidence="2" key="1">
    <citation type="submission" date="2015-03" db="EMBL/GenBank/DDBJ databases">
        <title>Pseudomonas frederiksbergensis hydrocarbon degrader.</title>
        <authorList>
            <person name="Brown L.M."/>
            <person name="Ruiz O.N."/>
            <person name="Mueller S."/>
            <person name="Gunasekera T.S."/>
        </authorList>
    </citation>
    <scope>NUCLEOTIDE SEQUENCE [LARGE SCALE GENOMIC DNA]</scope>
    <source>
        <strain evidence="2">SI8</strain>
    </source>
</reference>
<comment type="caution">
    <text evidence="1">The sequence shown here is derived from an EMBL/GenBank/DDBJ whole genome shotgun (WGS) entry which is preliminary data.</text>
</comment>
<evidence type="ECO:0000313" key="1">
    <source>
        <dbReference type="EMBL" id="KHK65867.1"/>
    </source>
</evidence>
<dbReference type="SUPFAM" id="SSF56281">
    <property type="entry name" value="Metallo-hydrolase/oxidoreductase"/>
    <property type="match status" value="1"/>
</dbReference>
<dbReference type="Proteomes" id="UP000030949">
    <property type="component" value="Unassembled WGS sequence"/>
</dbReference>
<dbReference type="OrthoDB" id="9768813at2"/>
<evidence type="ECO:0000313" key="2">
    <source>
        <dbReference type="Proteomes" id="UP000030949"/>
    </source>
</evidence>
<gene>
    <name evidence="1" type="ORF">JZ00_03555</name>
</gene>
<sequence>MPAKFTFFQVGNGDMTLVRLADFNVTSILIDCHIRGKADDPNDDTPDVGRALRERLLRDDKDRPYVDAFMLSHPDKDHCGGLSKHFWLGPPDQYPDDKKDRWEKRIIIRELWSSPLVFRRRSPNHTLCDDASAFNKEARRRVQYWRDHRWAASGNRIKIMGEDVDDKTDDLRAILVKSGEWFSDIDGSSSSVFRAQLLAPAPHEDDAALEEELTKNESSIVMNMHISPSQFSSKRTRFFVGGDAEVLIWERMWKRFEDDPETLAYDLLLAPHHCSWHTLSWDSWSGKGEDAKVSQAARNALGQAKQGATIVSSSKKIVDDFNDPPCIRAKREYRSILRPVDGWFACTEENGSKGVLELESASDGTVIKAAVAVAAAATSAAAAAAPRAGAPRK</sequence>
<proteinExistence type="predicted"/>